<reference evidence="2 3" key="1">
    <citation type="submission" date="2018-06" db="EMBL/GenBank/DDBJ databases">
        <title>Whole Genome Sequence of an efficient microsymbiont, Rhizobium tropici.</title>
        <authorList>
            <person name="Srinivasan R."/>
            <person name="Singh H.V."/>
            <person name="Srivastava R."/>
            <person name="Kumari B."/>
            <person name="Radhakrishna A."/>
        </authorList>
    </citation>
    <scope>NUCLEOTIDE SEQUENCE [LARGE SCALE GENOMIC DNA]</scope>
    <source>
        <strain evidence="2 3">IGFRI Rhizo-19</strain>
    </source>
</reference>
<accession>A0A329Y5A4</accession>
<dbReference type="Proteomes" id="UP000251205">
    <property type="component" value="Unassembled WGS sequence"/>
</dbReference>
<proteinExistence type="predicted"/>
<sequence>MKKPKVIRFRCQCFECGSDDTPEDDGLRSAAAEPDQTDRKSGETNPRLMTDVVGKLLFGA</sequence>
<comment type="caution">
    <text evidence="2">The sequence shown here is derived from an EMBL/GenBank/DDBJ whole genome shotgun (WGS) entry which is preliminary data.</text>
</comment>
<organism evidence="2 3">
    <name type="scientific">Rhizobium tropici</name>
    <dbReference type="NCBI Taxonomy" id="398"/>
    <lineage>
        <taxon>Bacteria</taxon>
        <taxon>Pseudomonadati</taxon>
        <taxon>Pseudomonadota</taxon>
        <taxon>Alphaproteobacteria</taxon>
        <taxon>Hyphomicrobiales</taxon>
        <taxon>Rhizobiaceae</taxon>
        <taxon>Rhizobium/Agrobacterium group</taxon>
        <taxon>Rhizobium</taxon>
    </lineage>
</organism>
<feature type="region of interest" description="Disordered" evidence="1">
    <location>
        <begin position="19"/>
        <end position="46"/>
    </location>
</feature>
<gene>
    <name evidence="2" type="ORF">DQ393_22850</name>
</gene>
<dbReference type="AlphaFoldDB" id="A0A329Y5A4"/>
<protein>
    <submittedName>
        <fullName evidence="2">Uncharacterized protein</fullName>
    </submittedName>
</protein>
<dbReference type="EMBL" id="QMKK01000048">
    <property type="protein sequence ID" value="RAX39289.1"/>
    <property type="molecule type" value="Genomic_DNA"/>
</dbReference>
<evidence type="ECO:0000313" key="2">
    <source>
        <dbReference type="EMBL" id="RAX39289.1"/>
    </source>
</evidence>
<evidence type="ECO:0000256" key="1">
    <source>
        <dbReference type="SAM" id="MobiDB-lite"/>
    </source>
</evidence>
<name>A0A329Y5A4_RHITR</name>
<evidence type="ECO:0000313" key="3">
    <source>
        <dbReference type="Proteomes" id="UP000251205"/>
    </source>
</evidence>